<keyword evidence="1" id="KW-1133">Transmembrane helix</keyword>
<dbReference type="AlphaFoldDB" id="A0A927F7E7"/>
<feature type="transmembrane region" description="Helical" evidence="1">
    <location>
        <begin position="29"/>
        <end position="50"/>
    </location>
</feature>
<keyword evidence="3" id="KW-1185">Reference proteome</keyword>
<evidence type="ECO:0000256" key="1">
    <source>
        <dbReference type="SAM" id="Phobius"/>
    </source>
</evidence>
<dbReference type="RefSeq" id="WP_191616769.1">
    <property type="nucleotide sequence ID" value="NZ_JACYFG010000009.1"/>
</dbReference>
<keyword evidence="1" id="KW-0472">Membrane</keyword>
<feature type="transmembrane region" description="Helical" evidence="1">
    <location>
        <begin position="105"/>
        <end position="124"/>
    </location>
</feature>
<dbReference type="Proteomes" id="UP000622317">
    <property type="component" value="Unassembled WGS sequence"/>
</dbReference>
<feature type="transmembrane region" description="Helical" evidence="1">
    <location>
        <begin position="62"/>
        <end position="85"/>
    </location>
</feature>
<gene>
    <name evidence="2" type="ORF">IEN85_09010</name>
</gene>
<protein>
    <submittedName>
        <fullName evidence="2">Uncharacterized protein</fullName>
    </submittedName>
</protein>
<name>A0A927F7E7_9BACT</name>
<organism evidence="2 3">
    <name type="scientific">Pelagicoccus enzymogenes</name>
    <dbReference type="NCBI Taxonomy" id="2773457"/>
    <lineage>
        <taxon>Bacteria</taxon>
        <taxon>Pseudomonadati</taxon>
        <taxon>Verrucomicrobiota</taxon>
        <taxon>Opitutia</taxon>
        <taxon>Puniceicoccales</taxon>
        <taxon>Pelagicoccaceae</taxon>
        <taxon>Pelagicoccus</taxon>
    </lineage>
</organism>
<reference evidence="2" key="1">
    <citation type="submission" date="2020-09" db="EMBL/GenBank/DDBJ databases">
        <title>Pelagicoccus enzymogenes sp. nov. with an EPS production, isolated from marine sediment.</title>
        <authorList>
            <person name="Feng X."/>
        </authorList>
    </citation>
    <scope>NUCLEOTIDE SEQUENCE</scope>
    <source>
        <strain evidence="2">NFK12</strain>
    </source>
</reference>
<feature type="transmembrane region" description="Helical" evidence="1">
    <location>
        <begin position="136"/>
        <end position="159"/>
    </location>
</feature>
<sequence>MIALGAGVYGATIGLWRSPWQALYAGIKFPAVVLLTCAGNAVLNGILAQLHATGLSFRQTTLAILMSFSVASLVLLAMSPLAVFLLWNTPPLGSEGTTTGHSLTLLAHVGVIAFAGWCGTWRLYRLLKYVAPTGNRALSTLLAWLAGNLLLGSQVSWILRPFIGNPKLPVEFLRDDPFYGGFYEQVWKSLMQLFS</sequence>
<proteinExistence type="predicted"/>
<dbReference type="EMBL" id="JACYFG010000009">
    <property type="protein sequence ID" value="MBD5779632.1"/>
    <property type="molecule type" value="Genomic_DNA"/>
</dbReference>
<keyword evidence="1" id="KW-0812">Transmembrane</keyword>
<accession>A0A927F7E7</accession>
<evidence type="ECO:0000313" key="2">
    <source>
        <dbReference type="EMBL" id="MBD5779632.1"/>
    </source>
</evidence>
<comment type="caution">
    <text evidence="2">The sequence shown here is derived from an EMBL/GenBank/DDBJ whole genome shotgun (WGS) entry which is preliminary data.</text>
</comment>
<evidence type="ECO:0000313" key="3">
    <source>
        <dbReference type="Proteomes" id="UP000622317"/>
    </source>
</evidence>